<feature type="transmembrane region" description="Helical" evidence="2">
    <location>
        <begin position="345"/>
        <end position="364"/>
    </location>
</feature>
<dbReference type="OrthoDB" id="674805at2759"/>
<dbReference type="AlphaFoldDB" id="A0A6P6XBZ8"/>
<keyword evidence="2" id="KW-0472">Membrane</keyword>
<feature type="transmembrane region" description="Helical" evidence="2">
    <location>
        <begin position="371"/>
        <end position="394"/>
    </location>
</feature>
<dbReference type="PANTHER" id="PTHR24128">
    <property type="entry name" value="HOMEOBOX PROTEIN WARIAI"/>
    <property type="match status" value="1"/>
</dbReference>
<dbReference type="InterPro" id="IPR002110">
    <property type="entry name" value="Ankyrin_rpt"/>
</dbReference>
<dbReference type="SMART" id="SM00248">
    <property type="entry name" value="ANK"/>
    <property type="match status" value="5"/>
</dbReference>
<dbReference type="Proteomes" id="UP001652660">
    <property type="component" value="Chromosome 1c"/>
</dbReference>
<dbReference type="Gene3D" id="1.25.40.20">
    <property type="entry name" value="Ankyrin repeat-containing domain"/>
    <property type="match status" value="1"/>
</dbReference>
<keyword evidence="1" id="KW-0040">ANK repeat</keyword>
<keyword evidence="4" id="KW-1185">Reference proteome</keyword>
<keyword evidence="2" id="KW-0812">Transmembrane</keyword>
<evidence type="ECO:0000259" key="3">
    <source>
        <dbReference type="Pfam" id="PF13962"/>
    </source>
</evidence>
<dbReference type="InterPro" id="IPR036770">
    <property type="entry name" value="Ankyrin_rpt-contain_sf"/>
</dbReference>
<organism evidence="4 5">
    <name type="scientific">Coffea arabica</name>
    <name type="common">Arabian coffee</name>
    <dbReference type="NCBI Taxonomy" id="13443"/>
    <lineage>
        <taxon>Eukaryota</taxon>
        <taxon>Viridiplantae</taxon>
        <taxon>Streptophyta</taxon>
        <taxon>Embryophyta</taxon>
        <taxon>Tracheophyta</taxon>
        <taxon>Spermatophyta</taxon>
        <taxon>Magnoliopsida</taxon>
        <taxon>eudicotyledons</taxon>
        <taxon>Gunneridae</taxon>
        <taxon>Pentapetalae</taxon>
        <taxon>asterids</taxon>
        <taxon>lamiids</taxon>
        <taxon>Gentianales</taxon>
        <taxon>Rubiaceae</taxon>
        <taxon>Ixoroideae</taxon>
        <taxon>Gardenieae complex</taxon>
        <taxon>Bertiereae - Coffeeae clade</taxon>
        <taxon>Coffeeae</taxon>
        <taxon>Coffea</taxon>
    </lineage>
</organism>
<evidence type="ECO:0000256" key="1">
    <source>
        <dbReference type="PROSITE-ProRule" id="PRU00023"/>
    </source>
</evidence>
<evidence type="ECO:0000313" key="4">
    <source>
        <dbReference type="Proteomes" id="UP001652660"/>
    </source>
</evidence>
<reference evidence="5" key="2">
    <citation type="submission" date="2025-08" db="UniProtKB">
        <authorList>
            <consortium name="RefSeq"/>
        </authorList>
    </citation>
    <scope>IDENTIFICATION</scope>
    <source>
        <tissue evidence="5">Leaves</tissue>
    </source>
</reference>
<feature type="domain" description="PGG" evidence="3">
    <location>
        <begin position="281"/>
        <end position="371"/>
    </location>
</feature>
<dbReference type="InterPro" id="IPR026961">
    <property type="entry name" value="PGG_dom"/>
</dbReference>
<feature type="transmembrane region" description="Helical" evidence="2">
    <location>
        <begin position="400"/>
        <end position="422"/>
    </location>
</feature>
<dbReference type="SUPFAM" id="SSF48403">
    <property type="entry name" value="Ankyrin repeat"/>
    <property type="match status" value="1"/>
</dbReference>
<feature type="repeat" description="ANK" evidence="1">
    <location>
        <begin position="138"/>
        <end position="159"/>
    </location>
</feature>
<evidence type="ECO:0000313" key="5">
    <source>
        <dbReference type="RefSeq" id="XP_027124391.2"/>
    </source>
</evidence>
<feature type="repeat" description="ANK" evidence="1">
    <location>
        <begin position="178"/>
        <end position="200"/>
    </location>
</feature>
<dbReference type="PANTHER" id="PTHR24128:SF24">
    <property type="entry name" value="ANKYRIN REPEAT PROTEIN"/>
    <property type="match status" value="1"/>
</dbReference>
<name>A0A6P6XBZ8_COFAR</name>
<gene>
    <name evidence="5" type="primary">LOC113741106</name>
</gene>
<dbReference type="Pfam" id="PF13962">
    <property type="entry name" value="PGG"/>
    <property type="match status" value="1"/>
</dbReference>
<evidence type="ECO:0000256" key="2">
    <source>
        <dbReference type="SAM" id="Phobius"/>
    </source>
</evidence>
<reference evidence="4" key="1">
    <citation type="journal article" date="2025" name="Foods">
        <title>Unveiling the Microbial Signatures of Arabica Coffee Cherries: Insights into Ripeness Specific Diversity, Functional Traits, and Implications for Quality and Safety.</title>
        <authorList>
            <consortium name="RefSeq"/>
            <person name="Tenea G.N."/>
            <person name="Cifuentes V."/>
            <person name="Reyes P."/>
            <person name="Cevallos-Vallejos M."/>
        </authorList>
    </citation>
    <scope>NUCLEOTIDE SEQUENCE [LARGE SCALE GENOMIC DNA]</scope>
</reference>
<dbReference type="RefSeq" id="XP_027124391.2">
    <property type="nucleotide sequence ID" value="XM_027268590.2"/>
</dbReference>
<sequence>MKHILAEAAQSGDINALYHLLRQDPTLLDKYDEPSFVDTPAHIAAAAGSTHFAIEVLSLKSSFSTKLNPDGYSPLDLALRHGKTQTVKRLIKHDPQFIRVKGRERFTPLHYVAEAGDAELLADLLVACPESIQDLTIQGETAVHIAVRNNNVRALQVLLGWLKRANINGQILNWKDENGETALHIAASTNNFKVVKLLINEVRINEQNLEGLTCLDAFMGLATTRDERIAKALRGAGAKRSLSLRPAETLADFLSSKASFTRKVFRQMIEFDASIDGLSSDMRNALLVVAVLFVTATYQAVLSPPGGTSSGGDGNSFSDIPFYAPHQGGKPDTRGGTAQMAMSDFSIIVYLNTVIFAASLRIIFRLLPRTLYYYMVCVGIALSLSYMYSIVLIAPTSIPILAYAVFYFLTGCSVIISMTLALSSFQASYQRMTEFI</sequence>
<protein>
    <submittedName>
        <fullName evidence="5">Ankyrin repeat-containing protein BDA1-like isoform X1</fullName>
    </submittedName>
</protein>
<dbReference type="PROSITE" id="PS50297">
    <property type="entry name" value="ANK_REP_REGION"/>
    <property type="match status" value="2"/>
</dbReference>
<dbReference type="Pfam" id="PF12796">
    <property type="entry name" value="Ank_2"/>
    <property type="match status" value="3"/>
</dbReference>
<dbReference type="PROSITE" id="PS50088">
    <property type="entry name" value="ANK_REPEAT"/>
    <property type="match status" value="2"/>
</dbReference>
<dbReference type="GeneID" id="113741106"/>
<accession>A0A6P6XBZ8</accession>
<feature type="transmembrane region" description="Helical" evidence="2">
    <location>
        <begin position="284"/>
        <end position="301"/>
    </location>
</feature>
<keyword evidence="2" id="KW-1133">Transmembrane helix</keyword>
<proteinExistence type="predicted"/>